<keyword evidence="6" id="KW-0482">Metalloprotease</keyword>
<dbReference type="Pfam" id="PF17162">
    <property type="entry name" value="DUF5118"/>
    <property type="match status" value="1"/>
</dbReference>
<organism evidence="6 7">
    <name type="scientific">Pedobacter jamesrossensis</name>
    <dbReference type="NCBI Taxonomy" id="1908238"/>
    <lineage>
        <taxon>Bacteria</taxon>
        <taxon>Pseudomonadati</taxon>
        <taxon>Bacteroidota</taxon>
        <taxon>Sphingobacteriia</taxon>
        <taxon>Sphingobacteriales</taxon>
        <taxon>Sphingobacteriaceae</taxon>
        <taxon>Pedobacter</taxon>
    </lineage>
</organism>
<protein>
    <submittedName>
        <fullName evidence="6">Zinc-dependent metalloprotease</fullName>
    </submittedName>
</protein>
<evidence type="ECO:0000256" key="1">
    <source>
        <dbReference type="SAM" id="MobiDB-lite"/>
    </source>
</evidence>
<dbReference type="InterPro" id="IPR033413">
    <property type="entry name" value="DUF5117"/>
</dbReference>
<dbReference type="PANTHER" id="PTHR38478">
    <property type="entry name" value="PEPTIDASE M1A AND M12B"/>
    <property type="match status" value="1"/>
</dbReference>
<dbReference type="RefSeq" id="WP_378960761.1">
    <property type="nucleotide sequence ID" value="NZ_JBHRXC010000016.1"/>
</dbReference>
<dbReference type="Pfam" id="PF16313">
    <property type="entry name" value="DUF4953"/>
    <property type="match status" value="1"/>
</dbReference>
<feature type="domain" description="EcxA zinc-binding" evidence="3">
    <location>
        <begin position="448"/>
        <end position="756"/>
    </location>
</feature>
<evidence type="ECO:0000259" key="5">
    <source>
        <dbReference type="Pfam" id="PF17162"/>
    </source>
</evidence>
<dbReference type="Gene3D" id="3.40.390.10">
    <property type="entry name" value="Collagenase (Catalytic Domain)"/>
    <property type="match status" value="1"/>
</dbReference>
<keyword evidence="6" id="KW-0378">Hydrolase</keyword>
<name>A0ABV8NMY1_9SPHI</name>
<feature type="signal peptide" evidence="2">
    <location>
        <begin position="1"/>
        <end position="20"/>
    </location>
</feature>
<feature type="chain" id="PRO_5047500005" evidence="2">
    <location>
        <begin position="21"/>
        <end position="856"/>
    </location>
</feature>
<evidence type="ECO:0000313" key="7">
    <source>
        <dbReference type="Proteomes" id="UP001595792"/>
    </source>
</evidence>
<comment type="caution">
    <text evidence="6">The sequence shown here is derived from an EMBL/GenBank/DDBJ whole genome shotgun (WGS) entry which is preliminary data.</text>
</comment>
<dbReference type="EMBL" id="JBHSBY010000111">
    <property type="protein sequence ID" value="MFC4197318.1"/>
    <property type="molecule type" value="Genomic_DNA"/>
</dbReference>
<dbReference type="InterPro" id="IPR033428">
    <property type="entry name" value="DUF5118"/>
</dbReference>
<dbReference type="InterPro" id="IPR024079">
    <property type="entry name" value="MetalloPept_cat_dom_sf"/>
</dbReference>
<evidence type="ECO:0000313" key="6">
    <source>
        <dbReference type="EMBL" id="MFC4197318.1"/>
    </source>
</evidence>
<dbReference type="Pfam" id="PF17148">
    <property type="entry name" value="DUF5117"/>
    <property type="match status" value="1"/>
</dbReference>
<gene>
    <name evidence="6" type="ORF">ACFOUY_11490</name>
</gene>
<evidence type="ECO:0000259" key="3">
    <source>
        <dbReference type="Pfam" id="PF16313"/>
    </source>
</evidence>
<dbReference type="InterPro" id="IPR032534">
    <property type="entry name" value="EcxA_zinc-bd"/>
</dbReference>
<dbReference type="Proteomes" id="UP001595792">
    <property type="component" value="Unassembled WGS sequence"/>
</dbReference>
<dbReference type="CDD" id="cd04276">
    <property type="entry name" value="ZnMc_MMP_like_2"/>
    <property type="match status" value="1"/>
</dbReference>
<reference evidence="7" key="1">
    <citation type="journal article" date="2019" name="Int. J. Syst. Evol. Microbiol.">
        <title>The Global Catalogue of Microorganisms (GCM) 10K type strain sequencing project: providing services to taxonomists for standard genome sequencing and annotation.</title>
        <authorList>
            <consortium name="The Broad Institute Genomics Platform"/>
            <consortium name="The Broad Institute Genome Sequencing Center for Infectious Disease"/>
            <person name="Wu L."/>
            <person name="Ma J."/>
        </authorList>
    </citation>
    <scope>NUCLEOTIDE SEQUENCE [LARGE SCALE GENOMIC DNA]</scope>
    <source>
        <strain evidence="7">CCM 8689</strain>
    </source>
</reference>
<evidence type="ECO:0000259" key="4">
    <source>
        <dbReference type="Pfam" id="PF17148"/>
    </source>
</evidence>
<dbReference type="PANTHER" id="PTHR38478:SF1">
    <property type="entry name" value="ZINC DEPENDENT METALLOPROTEASE DOMAIN LIPOPROTEIN"/>
    <property type="match status" value="1"/>
</dbReference>
<sequence length="856" mass="94562">MKKNLLSILFAVSAVAFAQAQVRQGGGAAPTDSTKRAPGAALGSGVRAQPKPYDQVITSKASTRKGMITTHKLEDKFFFEIADTTLGRDILVVSRISKSGAEVRAAQGYAGDQIGSAVIRFEKGPNNRIFMRKISYRTYGPDSTTSMYQSLKNSNIQAIAASFNIAAFTADKKGSVIDVTDYLNSDNDIFYFSSPAFKTRFRLGAQLADRSYIQSLRSFPTNVEISTVKTYSLTAAPNPFGGGAPAAMAGGASAGSSTVELNTSLVILPKVPMKARYFDPRVGYFAVGYTDFDLNPQGVKEIELIKRWRLEPKPQDLAKYKRGELVEPIKPIIFYIDPATPKKWVPYLKAGVDDWAKAFEKAGFKNAIMAKEAPTYKQDSTWSIDDARHSAIVYKPSEIANASGPSISDPRSGEIMESHINWFHNVQKLVHDWYMIQTAAVDPRARKMTFSDELMGDLIRFVSSHEVGHTLGLRHNYGSSSTVPTEMLRDKKWVEANGHTPSIMDYARFNYVAQPEDNISSKGLYPRIGDYDKWAIEWGYKYFPETKNAQQEVPILNKMTIESAKNRRLWFGTETNPDDPHSQNEDLSDNAMKASTYGIKNLKVILNKLPEWTKEPADGYDNLENMYGQLTTQFGRYMGHVAKNIGGIYENPKTVEQAGSVYERTPAATQKEAMTFLDVQLFKTPTWLLNKSILDNISQDGLEVIGRLQNTTISRILSTSTLTKLISAEALDGASAYKITDLFTDLNGSIFTELKSNQAIDVYRRNLQKLYVDKLISIVKPAPMPTAVNAILTGGRGGAAQSGLMASQSDVMSVVKGQLRELDAAIKTGANSATGLSKYHLQDLSDRIEDALDAKK</sequence>
<keyword evidence="2" id="KW-0732">Signal</keyword>
<dbReference type="InterPro" id="IPR034032">
    <property type="entry name" value="Zn_MMP-like_bac"/>
</dbReference>
<dbReference type="GO" id="GO:0008237">
    <property type="term" value="F:metallopeptidase activity"/>
    <property type="evidence" value="ECO:0007669"/>
    <property type="project" value="UniProtKB-KW"/>
</dbReference>
<feature type="domain" description="DUF5117" evidence="4">
    <location>
        <begin position="111"/>
        <end position="313"/>
    </location>
</feature>
<feature type="region of interest" description="Disordered" evidence="1">
    <location>
        <begin position="25"/>
        <end position="48"/>
    </location>
</feature>
<accession>A0ABV8NMY1</accession>
<dbReference type="SUPFAM" id="SSF55486">
    <property type="entry name" value="Metalloproteases ('zincins'), catalytic domain"/>
    <property type="match status" value="1"/>
</dbReference>
<evidence type="ECO:0000256" key="2">
    <source>
        <dbReference type="SAM" id="SignalP"/>
    </source>
</evidence>
<feature type="domain" description="DUF5118" evidence="5">
    <location>
        <begin position="50"/>
        <end position="98"/>
    </location>
</feature>
<proteinExistence type="predicted"/>
<keyword evidence="7" id="KW-1185">Reference proteome</keyword>
<keyword evidence="6" id="KW-0645">Protease</keyword>